<gene>
    <name evidence="1" type="ORF">BCY86_07395</name>
</gene>
<proteinExistence type="predicted"/>
<evidence type="ECO:0008006" key="3">
    <source>
        <dbReference type="Google" id="ProtNLM"/>
    </source>
</evidence>
<reference evidence="1 2" key="1">
    <citation type="submission" date="2016-08" db="EMBL/GenBank/DDBJ databases">
        <title>Identification and validation of antigenic proteins from Pajaroellobacter abortibovis using de-novo genome sequence assembly and reverse vaccinology.</title>
        <authorList>
            <person name="Welly B.T."/>
            <person name="Miller M.R."/>
            <person name="Stott J.L."/>
            <person name="Blanchard M.T."/>
            <person name="Islas-Trejo A.D."/>
            <person name="O'Rourke S.M."/>
            <person name="Young A.E."/>
            <person name="Medrano J.F."/>
            <person name="Van Eenennaam A.L."/>
        </authorList>
    </citation>
    <scope>NUCLEOTIDE SEQUENCE [LARGE SCALE GENOMIC DNA]</scope>
    <source>
        <strain evidence="1 2">BTF92-0548A/99-0131</strain>
    </source>
</reference>
<dbReference type="Proteomes" id="UP000185544">
    <property type="component" value="Chromosome"/>
</dbReference>
<evidence type="ECO:0000313" key="1">
    <source>
        <dbReference type="EMBL" id="APS00517.1"/>
    </source>
</evidence>
<dbReference type="KEGG" id="pabo:BCY86_07395"/>
<organism evidence="1 2">
    <name type="scientific">Pajaroellobacter abortibovis</name>
    <dbReference type="NCBI Taxonomy" id="1882918"/>
    <lineage>
        <taxon>Bacteria</taxon>
        <taxon>Pseudomonadati</taxon>
        <taxon>Myxococcota</taxon>
        <taxon>Polyangia</taxon>
        <taxon>Polyangiales</taxon>
        <taxon>Polyangiaceae</taxon>
    </lineage>
</organism>
<dbReference type="RefSeq" id="WP_075277186.1">
    <property type="nucleotide sequence ID" value="NZ_CP016908.1"/>
</dbReference>
<dbReference type="STRING" id="1882918.BCY86_07395"/>
<accession>A0A1L6MYI7</accession>
<dbReference type="AlphaFoldDB" id="A0A1L6MYI7"/>
<dbReference type="OrthoDB" id="5520514at2"/>
<sequence>MQVSFSPSYRQFLSFTFCLFLSGFTGCRPKKASKDSPNLSTRINEDMLLTQFLDQLPTPATQTEEPTHSQSPDSPHVADLDAYIPSLETSHLSLQAWMKAYAVPSITAKDFKALAQVLIRIADFAPQDKDRYPYWNSIARDGANIAYLADRRTKIISETKVTEDLESIQAACRSCHQQYRKLYQAAHSTLFKQSSR</sequence>
<name>A0A1L6MYI7_9BACT</name>
<dbReference type="EMBL" id="CP016908">
    <property type="protein sequence ID" value="APS00517.1"/>
    <property type="molecule type" value="Genomic_DNA"/>
</dbReference>
<keyword evidence="2" id="KW-1185">Reference proteome</keyword>
<protein>
    <recommendedName>
        <fullName evidence="3">Cytochrome C</fullName>
    </recommendedName>
</protein>
<evidence type="ECO:0000313" key="2">
    <source>
        <dbReference type="Proteomes" id="UP000185544"/>
    </source>
</evidence>